<evidence type="ECO:0000313" key="2">
    <source>
        <dbReference type="Proteomes" id="UP000018189"/>
    </source>
</evidence>
<protein>
    <submittedName>
        <fullName evidence="1">Uncharacterized protein</fullName>
    </submittedName>
</protein>
<dbReference type="AlphaFoldDB" id="R7PTD6"/>
<dbReference type="EMBL" id="CBKP010000018">
    <property type="protein sequence ID" value="CDF28610.1"/>
    <property type="molecule type" value="Genomic_DNA"/>
</dbReference>
<dbReference type="Pfam" id="PF19952">
    <property type="entry name" value="DUF6414"/>
    <property type="match status" value="1"/>
</dbReference>
<reference evidence="1" key="1">
    <citation type="submission" date="2012-11" db="EMBL/GenBank/DDBJ databases">
        <title>Dependencies among metagenomic species, viruses, plasmids and units of genetic variation.</title>
        <authorList>
            <person name="Nielsen H.B."/>
            <person name="Almeida M."/>
            <person name="Juncker A.S."/>
            <person name="Rasmussen S."/>
            <person name="Li J."/>
            <person name="Sunagawa S."/>
            <person name="Plichta D."/>
            <person name="Gautier L."/>
            <person name="Le Chatelier E."/>
            <person name="Peletier E."/>
            <person name="Bonde I."/>
            <person name="Nielsen T."/>
            <person name="Manichanh C."/>
            <person name="Arumugam M."/>
            <person name="Batto J."/>
            <person name="Santos M.B.Q.D."/>
            <person name="Blom N."/>
            <person name="Borruel N."/>
            <person name="Burgdorf K.S."/>
            <person name="Boumezbeur F."/>
            <person name="Casellas F."/>
            <person name="Dore J."/>
            <person name="Guarner F."/>
            <person name="Hansen T."/>
            <person name="Hildebrand F."/>
            <person name="Kaas R.S."/>
            <person name="Kennedy S."/>
            <person name="Kristiansen K."/>
            <person name="Kultima J.R."/>
            <person name="Leonard P."/>
            <person name="Levenez F."/>
            <person name="Lund O."/>
            <person name="Moumen B."/>
            <person name="Le Paslier D."/>
            <person name="Pons N."/>
            <person name="Pedersen O."/>
            <person name="Prifti E."/>
            <person name="Qin J."/>
            <person name="Raes J."/>
            <person name="Tap J."/>
            <person name="Tims S."/>
            <person name="Ussery D.W."/>
            <person name="Yamada T."/>
            <person name="MetaHit consortium"/>
            <person name="Renault P."/>
            <person name="Sicheritz-Ponten T."/>
            <person name="Bork P."/>
            <person name="Wang J."/>
            <person name="Brunak S."/>
            <person name="Ehrlich S.D."/>
        </authorList>
    </citation>
    <scope>NUCLEOTIDE SEQUENCE [LARGE SCALE GENOMIC DNA]</scope>
</reference>
<accession>R7PTD6</accession>
<dbReference type="InterPro" id="IPR045633">
    <property type="entry name" value="DUF6414"/>
</dbReference>
<comment type="caution">
    <text evidence="1">The sequence shown here is derived from an EMBL/GenBank/DDBJ whole genome shotgun (WGS) entry which is preliminary data.</text>
</comment>
<gene>
    <name evidence="1" type="ORF">BN522_00493</name>
</gene>
<evidence type="ECO:0000313" key="1">
    <source>
        <dbReference type="EMBL" id="CDF28610.1"/>
    </source>
</evidence>
<dbReference type="Proteomes" id="UP000018189">
    <property type="component" value="Unassembled WGS sequence"/>
</dbReference>
<sequence length="86" mass="9777">MSNDETNKSVIKIIYFDEISATDYLIIKNGGILDEMNKELSENKKFKELSLKGKLWAKIPFLIGTAKAEGNLSYDDSDTTYSKDNY</sequence>
<proteinExistence type="predicted"/>
<organism evidence="1 2">
    <name type="scientific">Methanobrevibacter smithii CAG:186</name>
    <dbReference type="NCBI Taxonomy" id="1263088"/>
    <lineage>
        <taxon>Archaea</taxon>
        <taxon>Methanobacteriati</taxon>
        <taxon>Methanobacteriota</taxon>
        <taxon>Methanomada group</taxon>
        <taxon>Methanobacteria</taxon>
        <taxon>Methanobacteriales</taxon>
        <taxon>Methanobacteriaceae</taxon>
        <taxon>Methanobrevibacter</taxon>
    </lineage>
</organism>
<name>R7PTD6_METSM</name>